<comment type="caution">
    <text evidence="2">The sequence shown here is derived from an EMBL/GenBank/DDBJ whole genome shotgun (WGS) entry which is preliminary data.</text>
</comment>
<feature type="region of interest" description="Disordered" evidence="1">
    <location>
        <begin position="1149"/>
        <end position="1169"/>
    </location>
</feature>
<gene>
    <name evidence="2" type="ORF">FACUT_6094</name>
</gene>
<dbReference type="Proteomes" id="UP000536711">
    <property type="component" value="Unassembled WGS sequence"/>
</dbReference>
<accession>A0A8H4JPZ7</accession>
<evidence type="ECO:0000256" key="1">
    <source>
        <dbReference type="SAM" id="MobiDB-lite"/>
    </source>
</evidence>
<keyword evidence="3" id="KW-1185">Reference proteome</keyword>
<sequence>MSKIQFDCELMLQPFPERLLTDAESFHVLQDAEARPIILCIASNLSLLMVAPDELGQNQVVNLSEKLNLTSSIRSLAVTQDCADTNKIYLVVTTGAQDQAVSYLHILQPFQIENGSWWERIDWPSLVLKPMNDGKLEVHKLLLASRCDEGQGFPFLAAETAVPGVPKHNVSLVKVDTASNQWQWESNSSVLPFDVSKIDCLCVASSLFTSGILYLDKTQGQPTVTFTDLRTTSGPVFFYNLPILPNPTSIATITDPDGASNVLIAGDGGILHVSAQDWVDSVPVGTTRKPTLNDAAFRGAHEIHVAQDSLSRLSTVWAINGDGHVVGQNTRLMSRVDDPGVLDLEATGKAIPLFPTNDAIRHFEAIIDAKSGRRQLFVLKTGGSVTWFDQAGDSDLWSCSDLRIPDVEEIKDVTAYTCQIRCIDQEGAPMADTELRISTSSQVRGAIDGEVVYLGDTPRPVQTDEGGNITIIFPSNDLVVPTITISGPGLPETSFRPADKVIKKLSTLAQSGKLKDARNKDGSRLFPNLNDEATKSIGDLHKMYSQQHEETFEFLAVQNGDSWSSSDWGFLQGLVSGVDKVVDFVCEAGRLIVNTAKKAWNFIVKTAEQALKAISSVFEWIGAKMEDALVWLAEQLDWESIMDVQLFLKSLVLTGLNCVEDMVTIGSEQLDHVLELAEKEVGSWHSPPAVPKAFANQRLETDTEKDKDKTSIMGNPMCTWAQSRLQDKQIRKSMDVKGSQSEQSSTSNLFDMIFEKLLKPLWETLGDTSEKIWQDLKKLFESGSTLTVADIFKNVGVDLLIGIIRTIRTSASFLFEVILKIVSLFRSVFNTKLTIPVLTKLYKRVSGGDDLTFLNLACLVVAVPTTYLFKVLTSGKKPRSVPVFAKLLSELRSPSPAFDFLAPSKQFDASFANLESSHHREDPDRKSNATWGGEHIAITIHRNVETNASLSTFVRLCRGGMMITSCVMPGYTAYDTLNTSTSWSTALDREGLGQGITIFQQFSPLIGLVGYIVSLGTSGLAVWHKTNPKRDNSAIGMRWALWLFQGGLNFIKLKAPKEKKPHWCLGIAVIDIVGYSCVLYVEEDQEETDPLVEALQRYLEDGWALGSYFNCLTRGGQPHLRIATLAAGGVMTVSNLVAAVANVKYYSNHSEDDDYTPPSWSNSLSGSLA</sequence>
<dbReference type="EMBL" id="JAADJF010000138">
    <property type="protein sequence ID" value="KAF4436825.1"/>
    <property type="molecule type" value="Genomic_DNA"/>
</dbReference>
<proteinExistence type="predicted"/>
<name>A0A8H4JPZ7_9HYPO</name>
<dbReference type="OrthoDB" id="3235083at2759"/>
<feature type="compositionally biased region" description="Polar residues" evidence="1">
    <location>
        <begin position="1158"/>
        <end position="1169"/>
    </location>
</feature>
<organism evidence="2 3">
    <name type="scientific">Fusarium acutatum</name>
    <dbReference type="NCBI Taxonomy" id="78861"/>
    <lineage>
        <taxon>Eukaryota</taxon>
        <taxon>Fungi</taxon>
        <taxon>Dikarya</taxon>
        <taxon>Ascomycota</taxon>
        <taxon>Pezizomycotina</taxon>
        <taxon>Sordariomycetes</taxon>
        <taxon>Hypocreomycetidae</taxon>
        <taxon>Hypocreales</taxon>
        <taxon>Nectriaceae</taxon>
        <taxon>Fusarium</taxon>
        <taxon>Fusarium fujikuroi species complex</taxon>
    </lineage>
</organism>
<dbReference type="AlphaFoldDB" id="A0A8H4JPZ7"/>
<evidence type="ECO:0000313" key="3">
    <source>
        <dbReference type="Proteomes" id="UP000536711"/>
    </source>
</evidence>
<protein>
    <submittedName>
        <fullName evidence="2">Uncharacterized protein</fullName>
    </submittedName>
</protein>
<reference evidence="2 3" key="1">
    <citation type="submission" date="2020-01" db="EMBL/GenBank/DDBJ databases">
        <title>Identification and distribution of gene clusters putatively required for synthesis of sphingolipid metabolism inhibitors in phylogenetically diverse species of the filamentous fungus Fusarium.</title>
        <authorList>
            <person name="Kim H.-S."/>
            <person name="Busman M."/>
            <person name="Brown D.W."/>
            <person name="Divon H."/>
            <person name="Uhlig S."/>
            <person name="Proctor R.H."/>
        </authorList>
    </citation>
    <scope>NUCLEOTIDE SEQUENCE [LARGE SCALE GENOMIC DNA]</scope>
    <source>
        <strain evidence="2 3">NRRL 13308</strain>
    </source>
</reference>
<evidence type="ECO:0000313" key="2">
    <source>
        <dbReference type="EMBL" id="KAF4436825.1"/>
    </source>
</evidence>